<evidence type="ECO:0000256" key="1">
    <source>
        <dbReference type="ARBA" id="ARBA00007430"/>
    </source>
</evidence>
<comment type="similarity">
    <text evidence="1">Belongs to the polysaccharide synthase family.</text>
</comment>
<proteinExistence type="inferred from homology"/>
<evidence type="ECO:0000313" key="4">
    <source>
        <dbReference type="EMBL" id="MDC7228207.1"/>
    </source>
</evidence>
<comment type="caution">
    <text evidence="4">The sequence shown here is derived from an EMBL/GenBank/DDBJ whole genome shotgun (WGS) entry which is preliminary data.</text>
</comment>
<dbReference type="Pfam" id="PF02719">
    <property type="entry name" value="Polysacc_synt_2"/>
    <property type="match status" value="1"/>
</dbReference>
<dbReference type="PANTHER" id="PTHR43318:SF1">
    <property type="entry name" value="POLYSACCHARIDE BIOSYNTHESIS PROTEIN EPSC-RELATED"/>
    <property type="match status" value="1"/>
</dbReference>
<protein>
    <submittedName>
        <fullName evidence="4">Nucleoside-diphosphate sugar epimerase/dehydratase</fullName>
    </submittedName>
</protein>
<feature type="domain" description="Polysaccharide biosynthesis protein CapD-like" evidence="3">
    <location>
        <begin position="148"/>
        <end position="432"/>
    </location>
</feature>
<dbReference type="AlphaFoldDB" id="A0AAJ1IHS6"/>
<accession>A0AAJ1IHS6</accession>
<dbReference type="PANTHER" id="PTHR43318">
    <property type="entry name" value="UDP-N-ACETYLGLUCOSAMINE 4,6-DEHYDRATASE"/>
    <property type="match status" value="1"/>
</dbReference>
<gene>
    <name evidence="4" type="ORF">PQJ61_15705</name>
</gene>
<evidence type="ECO:0000259" key="3">
    <source>
        <dbReference type="Pfam" id="PF02719"/>
    </source>
</evidence>
<reference evidence="4 5" key="1">
    <citation type="submission" date="2022-12" db="EMBL/GenBank/DDBJ databases">
        <title>Metagenome assembled genome from gulf of manar.</title>
        <authorList>
            <person name="Kohli P."/>
            <person name="Pk S."/>
            <person name="Venkata Ramana C."/>
            <person name="Sasikala C."/>
        </authorList>
    </citation>
    <scope>NUCLEOTIDE SEQUENCE [LARGE SCALE GENOMIC DNA]</scope>
    <source>
        <strain evidence="4">JB008</strain>
    </source>
</reference>
<organism evidence="4 5">
    <name type="scientific">Candidatus Thalassospirochaeta sargassi</name>
    <dbReference type="NCBI Taxonomy" id="3119039"/>
    <lineage>
        <taxon>Bacteria</taxon>
        <taxon>Pseudomonadati</taxon>
        <taxon>Spirochaetota</taxon>
        <taxon>Spirochaetia</taxon>
        <taxon>Spirochaetales</taxon>
        <taxon>Spirochaetaceae</taxon>
        <taxon>Candidatus Thalassospirochaeta</taxon>
    </lineage>
</organism>
<evidence type="ECO:0000259" key="2">
    <source>
        <dbReference type="Pfam" id="PF02629"/>
    </source>
</evidence>
<dbReference type="InterPro" id="IPR051203">
    <property type="entry name" value="Polysaccharide_Synthase-Rel"/>
</dbReference>
<sequence length="491" mass="53635">MESKNTRIYIIGAGFAGQEIANELTRKGIFGTVIGFIDDDPGKIGTSIDGIPVFGPITDMDKIQNTEPADEAIIAIPGAPGDTLKRIYSILKDTKLGTIRLLPGISQIIEGDAHLIQTREIAAEDLIGRDSAIISLKESLSYLRGRRVLITGAGGSIGGELSRQLLSGGAQRLYLLDHGENSLYEIEAELKLLQEEGVGEAAAIVPVVGDLQDREYMHFILSRLKADVIFHCAAYKHVPMMEMNPVEAVKNNVFGTRNLVDAAKSSGVSKFVLISTDKAVEPVSIYGSSKMIAEEIVLSGNSPDTEMMAVRFGNVLGSRGSIVPLFQKQISKGGPVTITHPDIKRYFMTIPEAASLVLKAGGVGEGGVLYLLDMGDPIIIRDLAEQMINFYGYRPGMDIPIVTIGLRPGEKLEEKLWSSDENPQPTGNPGIIKLEKEEKFSGGVQPLLDKLSEICFFNESNSESYRNRRKLRNTLKEYIPELEIPENEPEY</sequence>
<dbReference type="Pfam" id="PF02629">
    <property type="entry name" value="CoA_binding"/>
    <property type="match status" value="1"/>
</dbReference>
<dbReference type="Gene3D" id="3.40.50.720">
    <property type="entry name" value="NAD(P)-binding Rossmann-like Domain"/>
    <property type="match status" value="2"/>
</dbReference>
<evidence type="ECO:0000313" key="5">
    <source>
        <dbReference type="Proteomes" id="UP001221217"/>
    </source>
</evidence>
<feature type="domain" description="CoA-binding" evidence="2">
    <location>
        <begin position="4"/>
        <end position="77"/>
    </location>
</feature>
<dbReference type="EMBL" id="JAQQAL010000042">
    <property type="protein sequence ID" value="MDC7228207.1"/>
    <property type="molecule type" value="Genomic_DNA"/>
</dbReference>
<dbReference type="Proteomes" id="UP001221217">
    <property type="component" value="Unassembled WGS sequence"/>
</dbReference>
<dbReference type="SUPFAM" id="SSF51735">
    <property type="entry name" value="NAD(P)-binding Rossmann-fold domains"/>
    <property type="match status" value="2"/>
</dbReference>
<dbReference type="InterPro" id="IPR003869">
    <property type="entry name" value="Polysac_CapD-like"/>
</dbReference>
<dbReference type="CDD" id="cd05237">
    <property type="entry name" value="UDP_invert_4-6DH_SDR_e"/>
    <property type="match status" value="1"/>
</dbReference>
<dbReference type="InterPro" id="IPR003781">
    <property type="entry name" value="CoA-bd"/>
</dbReference>
<name>A0AAJ1IHS6_9SPIO</name>
<dbReference type="InterPro" id="IPR036291">
    <property type="entry name" value="NAD(P)-bd_dom_sf"/>
</dbReference>